<organism evidence="2 3">
    <name type="scientific">Abyssibacter profundi</name>
    <dbReference type="NCBI Taxonomy" id="2182787"/>
    <lineage>
        <taxon>Bacteria</taxon>
        <taxon>Pseudomonadati</taxon>
        <taxon>Pseudomonadota</taxon>
        <taxon>Gammaproteobacteria</taxon>
        <taxon>Chromatiales</taxon>
        <taxon>Oceanococcaceae</taxon>
        <taxon>Abyssibacter</taxon>
    </lineage>
</organism>
<gene>
    <name evidence="2" type="ORF">DEH80_06280</name>
</gene>
<evidence type="ECO:0000313" key="3">
    <source>
        <dbReference type="Proteomes" id="UP000251800"/>
    </source>
</evidence>
<reference evidence="2 3" key="1">
    <citation type="submission" date="2018-05" db="EMBL/GenBank/DDBJ databases">
        <title>Abyssibacter profundi OUC007T gen. nov., sp. nov, a marine bacterium isolated from seawater of the Mariana Trench.</title>
        <authorList>
            <person name="Zhou S."/>
        </authorList>
    </citation>
    <scope>NUCLEOTIDE SEQUENCE [LARGE SCALE GENOMIC DNA]</scope>
    <source>
        <strain evidence="2 3">OUC007</strain>
    </source>
</reference>
<dbReference type="Proteomes" id="UP000251800">
    <property type="component" value="Unassembled WGS sequence"/>
</dbReference>
<dbReference type="RefSeq" id="WP_109719634.1">
    <property type="nucleotide sequence ID" value="NZ_QEQK01000005.1"/>
</dbReference>
<evidence type="ECO:0000256" key="1">
    <source>
        <dbReference type="ARBA" id="ARBA00005254"/>
    </source>
</evidence>
<proteinExistence type="inferred from homology"/>
<dbReference type="EC" id="4.2.1.17" evidence="2"/>
<comment type="caution">
    <text evidence="2">The sequence shown here is derived from an EMBL/GenBank/DDBJ whole genome shotgun (WGS) entry which is preliminary data.</text>
</comment>
<dbReference type="NCBIfam" id="NF005126">
    <property type="entry name" value="PRK06563.1"/>
    <property type="match status" value="1"/>
</dbReference>
<name>A0A363ULZ7_9GAMM</name>
<dbReference type="InterPro" id="IPR001753">
    <property type="entry name" value="Enoyl-CoA_hydra/iso"/>
</dbReference>
<dbReference type="EMBL" id="QEQK01000005">
    <property type="protein sequence ID" value="PWN56440.1"/>
    <property type="molecule type" value="Genomic_DNA"/>
</dbReference>
<dbReference type="AlphaFoldDB" id="A0A363ULZ7"/>
<dbReference type="InterPro" id="IPR029045">
    <property type="entry name" value="ClpP/crotonase-like_dom_sf"/>
</dbReference>
<dbReference type="Gene3D" id="3.90.226.10">
    <property type="entry name" value="2-enoyl-CoA Hydratase, Chain A, domain 1"/>
    <property type="match status" value="1"/>
</dbReference>
<evidence type="ECO:0000313" key="2">
    <source>
        <dbReference type="EMBL" id="PWN56440.1"/>
    </source>
</evidence>
<sequence length="260" mass="28837">MSKISTERVGHILKIGFDRADKYNAFDLDMWRELSEAFAELDQDDELRCAVVYGNGKHFTAGLELTDWQEVFSSGAWPKPDAGLCDPVGLHPDRRVSKPLVYAIHGICYTIGIELMLAGDIRVAATGTRFGQIEIKRGIYPVCGATTRFIQNIGWGNAMRYLLTGDEFGPEEAQRMGLIQEIAEPDQVVNRAMEIAETIAAQAPLGVRQTLVSARIQQATLEQAAIQQLLPDLKPIMASDDVKEGVQSFVERRPAEFKGR</sequence>
<dbReference type="Gene3D" id="1.10.12.10">
    <property type="entry name" value="Lyase 2-enoyl-coa Hydratase, Chain A, domain 2"/>
    <property type="match status" value="1"/>
</dbReference>
<dbReference type="SUPFAM" id="SSF52096">
    <property type="entry name" value="ClpP/crotonase"/>
    <property type="match status" value="1"/>
</dbReference>
<dbReference type="InterPro" id="IPR014748">
    <property type="entry name" value="Enoyl-CoA_hydra_C"/>
</dbReference>
<protein>
    <submittedName>
        <fullName evidence="2">Enoyl-CoA hydratase</fullName>
        <ecNumber evidence="2">4.2.1.17</ecNumber>
    </submittedName>
</protein>
<dbReference type="PANTHER" id="PTHR43802">
    <property type="entry name" value="ENOYL-COA HYDRATASE"/>
    <property type="match status" value="1"/>
</dbReference>
<dbReference type="Pfam" id="PF00378">
    <property type="entry name" value="ECH_1"/>
    <property type="match status" value="1"/>
</dbReference>
<dbReference type="PANTHER" id="PTHR43802:SF1">
    <property type="entry name" value="IP11341P-RELATED"/>
    <property type="match status" value="1"/>
</dbReference>
<keyword evidence="2" id="KW-0456">Lyase</keyword>
<keyword evidence="3" id="KW-1185">Reference proteome</keyword>
<comment type="similarity">
    <text evidence="1">Belongs to the enoyl-CoA hydratase/isomerase family.</text>
</comment>
<dbReference type="CDD" id="cd06558">
    <property type="entry name" value="crotonase-like"/>
    <property type="match status" value="1"/>
</dbReference>
<dbReference type="GO" id="GO:0004300">
    <property type="term" value="F:enoyl-CoA hydratase activity"/>
    <property type="evidence" value="ECO:0007669"/>
    <property type="project" value="UniProtKB-EC"/>
</dbReference>
<dbReference type="OrthoDB" id="9807606at2"/>
<accession>A0A363ULZ7</accession>